<accession>A0A847SMJ9</accession>
<dbReference type="PANTHER" id="PTHR30250">
    <property type="entry name" value="PST FAMILY PREDICTED COLANIC ACID TRANSPORTER"/>
    <property type="match status" value="1"/>
</dbReference>
<feature type="transmembrane region" description="Helical" evidence="6">
    <location>
        <begin position="81"/>
        <end position="103"/>
    </location>
</feature>
<dbReference type="InterPro" id="IPR050833">
    <property type="entry name" value="Poly_Biosynth_Transport"/>
</dbReference>
<evidence type="ECO:0000256" key="5">
    <source>
        <dbReference type="ARBA" id="ARBA00023136"/>
    </source>
</evidence>
<keyword evidence="2" id="KW-1003">Cell membrane</keyword>
<proteinExistence type="predicted"/>
<dbReference type="AlphaFoldDB" id="A0A847SMJ9"/>
<evidence type="ECO:0000256" key="2">
    <source>
        <dbReference type="ARBA" id="ARBA00022475"/>
    </source>
</evidence>
<dbReference type="GO" id="GO:0005886">
    <property type="term" value="C:plasma membrane"/>
    <property type="evidence" value="ECO:0007669"/>
    <property type="project" value="UniProtKB-SubCell"/>
</dbReference>
<evidence type="ECO:0000256" key="4">
    <source>
        <dbReference type="ARBA" id="ARBA00022989"/>
    </source>
</evidence>
<feature type="transmembrane region" description="Helical" evidence="6">
    <location>
        <begin position="123"/>
        <end position="142"/>
    </location>
</feature>
<organism evidence="7 8">
    <name type="scientific">Chitinophaga eiseniae</name>
    <dbReference type="NCBI Taxonomy" id="634771"/>
    <lineage>
        <taxon>Bacteria</taxon>
        <taxon>Pseudomonadati</taxon>
        <taxon>Bacteroidota</taxon>
        <taxon>Chitinophagia</taxon>
        <taxon>Chitinophagales</taxon>
        <taxon>Chitinophagaceae</taxon>
        <taxon>Chitinophaga</taxon>
    </lineage>
</organism>
<protein>
    <submittedName>
        <fullName evidence="7">Oligosaccharide flippase family protein</fullName>
    </submittedName>
</protein>
<feature type="transmembrane region" description="Helical" evidence="6">
    <location>
        <begin position="333"/>
        <end position="353"/>
    </location>
</feature>
<evidence type="ECO:0000313" key="7">
    <source>
        <dbReference type="EMBL" id="NLR78596.1"/>
    </source>
</evidence>
<feature type="transmembrane region" description="Helical" evidence="6">
    <location>
        <begin position="417"/>
        <end position="436"/>
    </location>
</feature>
<dbReference type="RefSeq" id="WP_168737992.1">
    <property type="nucleotide sequence ID" value="NZ_JABAHZ010000002.1"/>
</dbReference>
<keyword evidence="4 6" id="KW-1133">Transmembrane helix</keyword>
<keyword evidence="3 6" id="KW-0812">Transmembrane</keyword>
<comment type="subcellular location">
    <subcellularLocation>
        <location evidence="1">Cell membrane</location>
        <topology evidence="1">Multi-pass membrane protein</topology>
    </subcellularLocation>
</comment>
<feature type="transmembrane region" description="Helical" evidence="6">
    <location>
        <begin position="253"/>
        <end position="275"/>
    </location>
</feature>
<feature type="transmembrane region" description="Helical" evidence="6">
    <location>
        <begin position="214"/>
        <end position="233"/>
    </location>
</feature>
<evidence type="ECO:0000313" key="8">
    <source>
        <dbReference type="Proteomes" id="UP000552864"/>
    </source>
</evidence>
<reference evidence="7 8" key="1">
    <citation type="submission" date="2020-04" db="EMBL/GenBank/DDBJ databases">
        <authorList>
            <person name="Yin C."/>
        </authorList>
    </citation>
    <scope>NUCLEOTIDE SEQUENCE [LARGE SCALE GENOMIC DNA]</scope>
    <source>
        <strain evidence="7 8">Ak56</strain>
    </source>
</reference>
<keyword evidence="5 6" id="KW-0472">Membrane</keyword>
<feature type="transmembrane region" description="Helical" evidence="6">
    <location>
        <begin position="360"/>
        <end position="381"/>
    </location>
</feature>
<dbReference type="Pfam" id="PF13440">
    <property type="entry name" value="Polysacc_synt_3"/>
    <property type="match status" value="1"/>
</dbReference>
<comment type="caution">
    <text evidence="7">The sequence shown here is derived from an EMBL/GenBank/DDBJ whole genome shotgun (WGS) entry which is preliminary data.</text>
</comment>
<evidence type="ECO:0000256" key="3">
    <source>
        <dbReference type="ARBA" id="ARBA00022692"/>
    </source>
</evidence>
<feature type="transmembrane region" description="Helical" evidence="6">
    <location>
        <begin position="173"/>
        <end position="193"/>
    </location>
</feature>
<dbReference type="EMBL" id="JABAHZ010000002">
    <property type="protein sequence ID" value="NLR78596.1"/>
    <property type="molecule type" value="Genomic_DNA"/>
</dbReference>
<feature type="transmembrane region" description="Helical" evidence="6">
    <location>
        <begin position="12"/>
        <end position="34"/>
    </location>
</feature>
<feature type="transmembrane region" description="Helical" evidence="6">
    <location>
        <begin position="46"/>
        <end position="69"/>
    </location>
</feature>
<dbReference type="PANTHER" id="PTHR30250:SF11">
    <property type="entry name" value="O-ANTIGEN TRANSPORTER-RELATED"/>
    <property type="match status" value="1"/>
</dbReference>
<feature type="transmembrane region" description="Helical" evidence="6">
    <location>
        <begin position="448"/>
        <end position="466"/>
    </location>
</feature>
<dbReference type="Proteomes" id="UP000552864">
    <property type="component" value="Unassembled WGS sequence"/>
</dbReference>
<name>A0A847SMJ9_9BACT</name>
<evidence type="ECO:0000256" key="1">
    <source>
        <dbReference type="ARBA" id="ARBA00004651"/>
    </source>
</evidence>
<feature type="transmembrane region" description="Helical" evidence="6">
    <location>
        <begin position="149"/>
        <end position="167"/>
    </location>
</feature>
<sequence>MNNSIAKNTFVLTICNIVQFIGALVQSVILAHAIHSKYEYGRLQQIFLIGVLTATVGSAIPSAMSFFWGKADHEHRNLSHFFSKFFFTTIIIGVVSSGIIFLGSPLLSDYFSNTLFQDWKLPIFIYFFLKCINNYANGLYLLNNQLQKLLIQNILSFTAIAIWMVYITKIETAVLYIFYGLIVIELIRILFLLKDLRFFFSKSNVFTLPTAREWRYVITLIAMMLLTVFNSQADRFIVSQLLGPAKYSDYSVGTFANPFIGLITGSLMMVLLPLFSELYHKGNFRVIAKLWRKVTVRACVLLLPLIIFTILFGDQIILLIYPPQFILAAKLFQLYNIKYIFTVIIFGSVINAIGQEKWMLINAIVNTITLCLLCIILIPIWDLYGAVIASILSLFAGYALPIWLTKKYLHVTFDKYFPIRFFLKTFCLCLGTAIAVRFLSSYLPSGKYFILLTGPIYIGICYAILIKDKKQYLRKLMVRKKDS</sequence>
<evidence type="ECO:0000256" key="6">
    <source>
        <dbReference type="SAM" id="Phobius"/>
    </source>
</evidence>
<feature type="transmembrane region" description="Helical" evidence="6">
    <location>
        <begin position="296"/>
        <end position="321"/>
    </location>
</feature>
<keyword evidence="8" id="KW-1185">Reference proteome</keyword>
<gene>
    <name evidence="7" type="ORF">HGH91_08175</name>
</gene>
<feature type="transmembrane region" description="Helical" evidence="6">
    <location>
        <begin position="387"/>
        <end position="405"/>
    </location>
</feature>